<dbReference type="AlphaFoldDB" id="A0A810Q9R0"/>
<dbReference type="RefSeq" id="WP_055179984.1">
    <property type="nucleotide sequence ID" value="NZ_AP023420.1"/>
</dbReference>
<dbReference type="Proteomes" id="UP000679848">
    <property type="component" value="Chromosome"/>
</dbReference>
<accession>A0A810Q9R0</accession>
<protein>
    <submittedName>
        <fullName evidence="1">Uncharacterized protein</fullName>
    </submittedName>
</protein>
<dbReference type="KEGG" id="pfaa:MM59RIKEN_22980"/>
<evidence type="ECO:0000313" key="2">
    <source>
        <dbReference type="Proteomes" id="UP000679848"/>
    </source>
</evidence>
<sequence>MTWRDEIDMEIRRQAIRLYPDCAALFELPRRVYAQIMQDNSMRRKPYRVSEVKIRKIIATMPEFQ</sequence>
<proteinExistence type="predicted"/>
<gene>
    <name evidence="1" type="ORF">MM59RIKEN_22980</name>
</gene>
<evidence type="ECO:0000313" key="1">
    <source>
        <dbReference type="EMBL" id="BCK84979.1"/>
    </source>
</evidence>
<name>A0A810Q9R0_9FIRM</name>
<keyword evidence="2" id="KW-1185">Reference proteome</keyword>
<dbReference type="EMBL" id="AP023420">
    <property type="protein sequence ID" value="BCK84979.1"/>
    <property type="molecule type" value="Genomic_DNA"/>
</dbReference>
<reference evidence="1" key="1">
    <citation type="submission" date="2020-09" db="EMBL/GenBank/DDBJ databases">
        <title>New species isolated from human feces.</title>
        <authorList>
            <person name="Kitahara M."/>
            <person name="Shigeno Y."/>
            <person name="Shime M."/>
            <person name="Matsumoto Y."/>
            <person name="Nakamura S."/>
            <person name="Motooka D."/>
            <person name="Fukuoka S."/>
            <person name="Nishikawa H."/>
            <person name="Benno Y."/>
        </authorList>
    </citation>
    <scope>NUCLEOTIDE SEQUENCE</scope>
    <source>
        <strain evidence="1">MM59</strain>
    </source>
</reference>
<organism evidence="1 2">
    <name type="scientific">Pusillibacter faecalis</name>
    <dbReference type="NCBI Taxonomy" id="2714358"/>
    <lineage>
        <taxon>Bacteria</taxon>
        <taxon>Bacillati</taxon>
        <taxon>Bacillota</taxon>
        <taxon>Clostridia</taxon>
        <taxon>Eubacteriales</taxon>
        <taxon>Oscillospiraceae</taxon>
        <taxon>Pusillibacter</taxon>
    </lineage>
</organism>